<accession>A0A5C1K8M6</accession>
<dbReference type="KEGG" id="vg:77936904"/>
<dbReference type="RefSeq" id="YP_010660894.1">
    <property type="nucleotide sequence ID" value="NC_070882.1"/>
</dbReference>
<evidence type="ECO:0000313" key="1">
    <source>
        <dbReference type="EMBL" id="QEM41883.1"/>
    </source>
</evidence>
<reference evidence="1 2" key="1">
    <citation type="submission" date="2019-06" db="EMBL/GenBank/DDBJ databases">
        <title>A distant relative of Phikzvirus genus phages from a therapeutic phage collection.</title>
        <authorList>
            <person name="Hejnowicz M.S."/>
            <person name="Dabrowski K."/>
            <person name="Gawor J."/>
            <person name="Weber-Dabrowska B."/>
            <person name="Gromadka R."/>
            <person name="Lobocka M.B."/>
        </authorList>
    </citation>
    <scope>NUCLEOTIDE SEQUENCE [LARGE SCALE GENOMIC DNA]</scope>
</reference>
<evidence type="ECO:0008006" key="3">
    <source>
        <dbReference type="Google" id="ProtNLM"/>
    </source>
</evidence>
<protein>
    <recommendedName>
        <fullName evidence="3">Virion structural protein</fullName>
    </recommendedName>
</protein>
<organism evidence="1 2">
    <name type="scientific">Pseudomonas phage vB_PaeM_PS119XW</name>
    <dbReference type="NCBI Taxonomy" id="2601632"/>
    <lineage>
        <taxon>Viruses</taxon>
        <taxon>Duplodnaviria</taxon>
        <taxon>Heunggongvirae</taxon>
        <taxon>Uroviricota</taxon>
        <taxon>Caudoviricetes</taxon>
        <taxon>Chimalliviridae</taxon>
        <taxon>Pawinskivirus</taxon>
        <taxon>Pawinskivirus PS119XW</taxon>
    </lineage>
</organism>
<name>A0A5C1K8M6_9CAUD</name>
<dbReference type="GeneID" id="77936904"/>
<keyword evidence="2" id="KW-1185">Reference proteome</keyword>
<sequence>MYVLVRSRYRPSRRGGRWQEADFTNELVTTLAAKYGDIYLYIQYPGQGEPVTRALHWVNVTNWLNDVGPTVTVQEWLTSLGNKALPFDAELPNEKIRLVKYAQAWHCGYNFTPVARGGHPLDQGSDFHKEDLLMTHPKHQPSKIRDYSMISVNGYFHLCDYTSAGVRIIDGNTTLRKCNDNQIGVYSFETIGKLTFVPIVDSMISGLNPTAPLWDGTYLTMPENVDIENKTVLLVTGGYLNVLSSVYNRVGERTWRVQFGNMMFLDRYLESYHAMDLSSLGLTFDKENPTLFNVDELKNNDVIRKYLTLSQSFFVIVDSQSFFQEYEAVEYLNLPGRYFDNKYDRSPLVGAYGRMLDYHTIKEPHHEGIIPQHENMYVYCAVLNRRNSYDANTRAWPEQEIVDGGRYPAHPFRDETAYYRILGVEG</sequence>
<evidence type="ECO:0000313" key="2">
    <source>
        <dbReference type="Proteomes" id="UP000322144"/>
    </source>
</evidence>
<dbReference type="EMBL" id="MN103543">
    <property type="protein sequence ID" value="QEM41883.1"/>
    <property type="molecule type" value="Genomic_DNA"/>
</dbReference>
<dbReference type="Proteomes" id="UP000322144">
    <property type="component" value="Segment"/>
</dbReference>
<proteinExistence type="predicted"/>